<dbReference type="PROSITE" id="PS51204">
    <property type="entry name" value="HSA"/>
    <property type="match status" value="1"/>
</dbReference>
<feature type="compositionally biased region" description="Basic and acidic residues" evidence="10">
    <location>
        <begin position="509"/>
        <end position="522"/>
    </location>
</feature>
<feature type="compositionally biased region" description="Basic and acidic residues" evidence="10">
    <location>
        <begin position="997"/>
        <end position="1011"/>
    </location>
</feature>
<dbReference type="GO" id="GO:0000812">
    <property type="term" value="C:Swr1 complex"/>
    <property type="evidence" value="ECO:0007669"/>
    <property type="project" value="TreeGrafter"/>
</dbReference>
<feature type="region of interest" description="Disordered" evidence="10">
    <location>
        <begin position="582"/>
        <end position="639"/>
    </location>
</feature>
<feature type="compositionally biased region" description="Polar residues" evidence="10">
    <location>
        <begin position="2714"/>
        <end position="2734"/>
    </location>
</feature>
<dbReference type="PROSITE" id="PS51194">
    <property type="entry name" value="HELICASE_CTER"/>
    <property type="match status" value="1"/>
</dbReference>
<dbReference type="GO" id="GO:0042393">
    <property type="term" value="F:histone binding"/>
    <property type="evidence" value="ECO:0007669"/>
    <property type="project" value="TreeGrafter"/>
</dbReference>
<feature type="compositionally biased region" description="Basic and acidic residues" evidence="10">
    <location>
        <begin position="684"/>
        <end position="707"/>
    </location>
</feature>
<evidence type="ECO:0000256" key="3">
    <source>
        <dbReference type="ARBA" id="ARBA00022741"/>
    </source>
</evidence>
<feature type="compositionally biased region" description="Low complexity" evidence="10">
    <location>
        <begin position="2687"/>
        <end position="2699"/>
    </location>
</feature>
<accession>A0AAE0GA59</accession>
<feature type="domain" description="HSA" evidence="13">
    <location>
        <begin position="149"/>
        <end position="221"/>
    </location>
</feature>
<feature type="compositionally biased region" description="Low complexity" evidence="10">
    <location>
        <begin position="534"/>
        <end position="544"/>
    </location>
</feature>
<dbReference type="CDD" id="cd18003">
    <property type="entry name" value="DEXQc_SRCAP"/>
    <property type="match status" value="1"/>
</dbReference>
<feature type="region of interest" description="Disordered" evidence="10">
    <location>
        <begin position="2321"/>
        <end position="2342"/>
    </location>
</feature>
<evidence type="ECO:0000259" key="13">
    <source>
        <dbReference type="PROSITE" id="PS51204"/>
    </source>
</evidence>
<feature type="compositionally biased region" description="Pro residues" evidence="10">
    <location>
        <begin position="2613"/>
        <end position="2634"/>
    </location>
</feature>
<keyword evidence="6" id="KW-0067">ATP-binding</keyword>
<feature type="domain" description="Helicase C-terminal" evidence="12">
    <location>
        <begin position="1600"/>
        <end position="1753"/>
    </location>
</feature>
<dbReference type="InterPro" id="IPR014012">
    <property type="entry name" value="HSA_dom"/>
</dbReference>
<evidence type="ECO:0000256" key="9">
    <source>
        <dbReference type="ARBA" id="ARBA00023242"/>
    </source>
</evidence>
<feature type="region of interest" description="Disordered" evidence="10">
    <location>
        <begin position="830"/>
        <end position="971"/>
    </location>
</feature>
<dbReference type="GO" id="GO:0006338">
    <property type="term" value="P:chromatin remodeling"/>
    <property type="evidence" value="ECO:0007669"/>
    <property type="project" value="TreeGrafter"/>
</dbReference>
<feature type="compositionally biased region" description="Acidic residues" evidence="10">
    <location>
        <begin position="1862"/>
        <end position="1875"/>
    </location>
</feature>
<feature type="region of interest" description="Disordered" evidence="10">
    <location>
        <begin position="2046"/>
        <end position="2171"/>
    </location>
</feature>
<dbReference type="InterPro" id="IPR050520">
    <property type="entry name" value="INO80/SWR1_helicase"/>
</dbReference>
<dbReference type="InterPro" id="IPR014001">
    <property type="entry name" value="Helicase_ATP-bd"/>
</dbReference>
<feature type="compositionally biased region" description="Low complexity" evidence="10">
    <location>
        <begin position="2116"/>
        <end position="2133"/>
    </location>
</feature>
<organism evidence="14 15">
    <name type="scientific">Cymbomonas tetramitiformis</name>
    <dbReference type="NCBI Taxonomy" id="36881"/>
    <lineage>
        <taxon>Eukaryota</taxon>
        <taxon>Viridiplantae</taxon>
        <taxon>Chlorophyta</taxon>
        <taxon>Pyramimonadophyceae</taxon>
        <taxon>Pyramimonadales</taxon>
        <taxon>Pyramimonadaceae</taxon>
        <taxon>Cymbomonas</taxon>
    </lineage>
</organism>
<dbReference type="Proteomes" id="UP001190700">
    <property type="component" value="Unassembled WGS sequence"/>
</dbReference>
<feature type="compositionally biased region" description="Basic and acidic residues" evidence="10">
    <location>
        <begin position="719"/>
        <end position="746"/>
    </location>
</feature>
<dbReference type="SUPFAM" id="SSF52540">
    <property type="entry name" value="P-loop containing nucleoside triphosphate hydrolases"/>
    <property type="match status" value="2"/>
</dbReference>
<feature type="region of interest" description="Disordered" evidence="10">
    <location>
        <begin position="1987"/>
        <end position="2015"/>
    </location>
</feature>
<dbReference type="FunFam" id="3.40.50.10810:FF:000005">
    <property type="entry name" value="Photoperiod-independent early flowering 1"/>
    <property type="match status" value="1"/>
</dbReference>
<dbReference type="Gene3D" id="3.40.50.300">
    <property type="entry name" value="P-loop containing nucleotide triphosphate hydrolases"/>
    <property type="match status" value="1"/>
</dbReference>
<keyword evidence="7" id="KW-0156">Chromatin regulator</keyword>
<dbReference type="Pfam" id="PF00176">
    <property type="entry name" value="SNF2-rel_dom"/>
    <property type="match status" value="1"/>
</dbReference>
<evidence type="ECO:0000256" key="2">
    <source>
        <dbReference type="ARBA" id="ARBA00009220"/>
    </source>
</evidence>
<evidence type="ECO:0000313" key="14">
    <source>
        <dbReference type="EMBL" id="KAK3274288.1"/>
    </source>
</evidence>
<feature type="domain" description="Helicase ATP-binding" evidence="11">
    <location>
        <begin position="1062"/>
        <end position="1227"/>
    </location>
</feature>
<feature type="region of interest" description="Disordered" evidence="10">
    <location>
        <begin position="653"/>
        <end position="746"/>
    </location>
</feature>
<feature type="region of interest" description="Disordered" evidence="10">
    <location>
        <begin position="2368"/>
        <end position="2434"/>
    </location>
</feature>
<feature type="compositionally biased region" description="Acidic residues" evidence="10">
    <location>
        <begin position="777"/>
        <end position="789"/>
    </location>
</feature>
<evidence type="ECO:0000256" key="7">
    <source>
        <dbReference type="ARBA" id="ARBA00022853"/>
    </source>
</evidence>
<dbReference type="SMART" id="SM00490">
    <property type="entry name" value="HELICc"/>
    <property type="match status" value="1"/>
</dbReference>
<proteinExistence type="inferred from homology"/>
<evidence type="ECO:0000256" key="8">
    <source>
        <dbReference type="ARBA" id="ARBA00023125"/>
    </source>
</evidence>
<evidence type="ECO:0000259" key="11">
    <source>
        <dbReference type="PROSITE" id="PS51192"/>
    </source>
</evidence>
<gene>
    <name evidence="14" type="ORF">CYMTET_17525</name>
</gene>
<dbReference type="Gene3D" id="3.40.50.10810">
    <property type="entry name" value="Tandem AAA-ATPase domain"/>
    <property type="match status" value="1"/>
</dbReference>
<feature type="region of interest" description="Disordered" evidence="10">
    <location>
        <begin position="777"/>
        <end position="801"/>
    </location>
</feature>
<dbReference type="Pfam" id="PF07529">
    <property type="entry name" value="HSA"/>
    <property type="match status" value="1"/>
</dbReference>
<evidence type="ECO:0000256" key="10">
    <source>
        <dbReference type="SAM" id="MobiDB-lite"/>
    </source>
</evidence>
<feature type="region of interest" description="Disordered" evidence="10">
    <location>
        <begin position="29"/>
        <end position="118"/>
    </location>
</feature>
<keyword evidence="8" id="KW-0238">DNA-binding</keyword>
<comment type="subcellular location">
    <subcellularLocation>
        <location evidence="1">Nucleus</location>
    </subcellularLocation>
</comment>
<dbReference type="InterPro" id="IPR001650">
    <property type="entry name" value="Helicase_C-like"/>
</dbReference>
<sequence length="2905" mass="311895">MSLSDVVLSMWDRSSAVIRCGGSSVKPFYAQHSSSGRGTVRGGSGDETLAEPPAARPPGRRRTASLAVDRAEDPTAGSAGITGRRGSRAANAGHQEPPGEPSPMVAPSRRTRSRVAAGHVESPVYTSEEAAIMRRVQEIRTQVIPDKAPPKFPEPARNKTHWDFLLEEMAWLAKDMEKERRWKMKQAKRFTQAVIKGRLDVVSRTERREKDEELRIRRVASGISREVKKFWSKIEKLVVFKHHTVVEKQKKEALDKHLTFLLSQTEKYSKVLADDLTQYKEKRAMGLLEAPPGKPSKAGALGAPVGASSGGLSAGHEAAQIKQEGTEGAAEGATEGGAGEDMDFVVGEEEDGKDDEATLEAEERLAVGDEDDADELHTLQQDSEIPIEELLRQYHEREAALGQAEEGQESDSAEGGDTETTPEGSGALESSMLCDRVPDVELPPPLCKHEADGTGVEGMDIEMGAAGAVPGEEADEEKKPDGASCPGATAAAPAHLGEASPAAAAETPAGREHEPELAEEKCSPSGLRVEGGEDVAIAASGADDAAVDLEGPGVSRRVKEEESGEDGVTVAHCGTRFVVPAEPSAAQEVEEEDAGEEFIPGEGEGEDDEGTLDEEEELARQRGDLQGPEELDELQRESELPIEELLKRYKAAAECDDAADDDDDDDDDYGTVSNEEDAEDEGADERGGDVEKSEETGDVRDVHKDANTAEEGSDATGAAREETAEERDARRRAEKGKAPMVEVPKEERAVAIGGMAQPLGVEPLPMEEGDVEEEYVAVEGEDEDDESTLEAEMAVAQGLGEADPAAEMDALQRESEMPIEELLALYRARAREEAEHAEDEEIEAERSGSSDSDASEEGSEHGLSELVEPEHGEGGGEEVVGAGARSGGSAGASDSRSSDGALEASALPKEPPGRAEGGAGAATVPVESTGGTAVADGQEGTVGAAEEALNPDVEMGEQVEEEEAEEEAPLSLLMSEEVAMEDVEATGKAGQPAGQGEDDKGAEEKPAGAEGRRGMLESVAADACVVQPTGFTFETTEVKTKVPFLLKFPLREYQHIGLDWLAAMYEKKLNGILADEMGLGKTIQTISLLAHLAAEKGIWGPHLIVVPTSVMLNWEMELKKWCPAFKVLTYFGSAKERKNKRTGWSKANSFHVCITTYTLILQDQKMFRRKKWKYLILDEAHMIKNWKSQRWQTLLNFNSKRRLLLTGTPLQNDLMELWSLMHFLMPHIFHSHKEFKDWFSHPLTGMAEGTETLNKEVVDRLHGVLRPFLLRRLKKDVEKKLPGKFEHVVTCRLSKRQRRLYEEYMASVGTRSILGSGNLLGIINVLMQLRKVCNHPDMFAGRTIVSAFDMEPISAHMPSLVLNAHEAVGPFDVTAAGARDAALRALGLVLPDLEGMAQWEVEEVAALATPQAMVLEMAEQPRPGELEVVAPRGSLEAEAAVARVRVLRVARRRRAACAVAALLALWSDRRAAAAPMLGADLRRAVAVPLQLQGIKALSENPKRYLEYSDALAAAVLTCEERAVQLQHILEEYTCVILPARTAAPTAWCSKPCNAVLLQAQRAARALTTEVLPRLGSVHTVRVRQQLFFPDKRLVQFDCGKLQALAVLLRQLQSRGSRALIFTQMTRMLDILEEFLNLHGYRYLRLDGTTKPEQRNIYMQRFNNNPKIFVFILSTRSGGVGMNLTGADTVIFYDSDWNPAMDSQAQDRCHRIGQTREVHIYRMVSESTIEENIVKKANQKRVLDHLAIQSGGFNTEGIFGGGGFNPVDLLRLPTTEDDKKKPGACAAKSSTEGVEEEAEAAKKAEARGGAPVDAAVGSTGSWNEEELQQALLQAEDEADMNARAQAEKESAAELAEFTAEPPPMEEEEAEGDEDDAGGSAAAAAPAPAEEVSNALVPAKSSAIGEEGQLQVTAVEDDEMFADFTTPAQAHAAEELVVDRLDEALLAKLRPVEKYAMRWLEEVEPVVDLNLAQAQVKFEEQEWELEQLERAKAAQEAEADEEEDPLNIEEWDDEEADRMYRAQVTRVAQQQEEEERLAEEALAAERAAAIAEQQAKQAAERRAASRAAETSNRTPTSPVVPPVKNRGMRSQGHQRHTLRMGAGWGPAMRGKRDRDGGWRPVGRPVGRPKGSRVGAAGAGVGEDAGTSEETRPEQRPASGPPGSKNRARKRKLPASLSGDTVVEFLPSSLMPTDMEQMVDNGNVPLCLHRPVSVGVPSVATRLALAEARPWERRGQCFIEWLTRILASACGTRSGLINPCFIVFLHLRTVFLSTPCLAPLSALSTEQGLDEVPGRLMEGLTGALRLGPLCAAGVGEEEILPVDLSELPSIPSEPEPEPEPEPEKEVELICGMYPKSEDMGVAARARRIAKRRLVRTTQGGQARLPKVPRPKKQKQKQDKPEVDPGADADGEAARGRKPLDQAPAAEEDKADGGAKQWSPPEDALLCAVVHECGPHWAMANNALMAAVGNDAFPGVAHTPEACMERFKQLLAALYTTHLSGTVGGLSCITPNDTRALLEAVIQHTAISQELRKRLVCTVAAVRHCRLRRSEGAEALHQAVASFAATSWNSSRGGSAAESTSLNEPEPSPPLPRASVSPAIQPALSTTTTLSTLPQPQADPPLADPPLPSSATPSPPPTTDANAAAAAATTASPPLPASPTSSRPSTIPPAPLAHPLPSAPGMQPLNPAPAPAATAALEPAAATGCSAPDPPPGPQRPSMHSQRSHIPTSTPMRFSTIGQEGASPGLAGSHPGDAFTTTALQIPAATSHPSSVLTPISILKSTPASNPAPRIVPYNNSIPASPAPTPTPTAAPCQLAVAPSFNQAAALEPGRTSTACSEDGEPTSAMQQQGPGVAEGSAMDVDVMYEPDAPPLLEEGLDTLVLPATHAATEEKVSDDTPSAAAPARMAER</sequence>
<evidence type="ECO:0000256" key="5">
    <source>
        <dbReference type="ARBA" id="ARBA00022806"/>
    </source>
</evidence>
<keyword evidence="15" id="KW-1185">Reference proteome</keyword>
<dbReference type="InterPro" id="IPR027417">
    <property type="entry name" value="P-loop_NTPase"/>
</dbReference>
<feature type="compositionally biased region" description="Acidic residues" evidence="10">
    <location>
        <begin position="406"/>
        <end position="417"/>
    </location>
</feature>
<dbReference type="PANTHER" id="PTHR45685:SF1">
    <property type="entry name" value="HELICASE SRCAP"/>
    <property type="match status" value="1"/>
</dbReference>
<evidence type="ECO:0000259" key="12">
    <source>
        <dbReference type="PROSITE" id="PS51194"/>
    </source>
</evidence>
<reference evidence="14 15" key="1">
    <citation type="journal article" date="2015" name="Genome Biol. Evol.">
        <title>Comparative Genomics of a Bacterivorous Green Alga Reveals Evolutionary Causalities and Consequences of Phago-Mixotrophic Mode of Nutrition.</title>
        <authorList>
            <person name="Burns J.A."/>
            <person name="Paasch A."/>
            <person name="Narechania A."/>
            <person name="Kim E."/>
        </authorList>
    </citation>
    <scope>NUCLEOTIDE SEQUENCE [LARGE SCALE GENOMIC DNA]</scope>
    <source>
        <strain evidence="14 15">PLY_AMNH</strain>
    </source>
</reference>
<dbReference type="InterPro" id="IPR038718">
    <property type="entry name" value="SNF2-like_sf"/>
</dbReference>
<feature type="region of interest" description="Disordered" evidence="10">
    <location>
        <begin position="2606"/>
        <end position="2750"/>
    </location>
</feature>
<dbReference type="GO" id="GO:0003677">
    <property type="term" value="F:DNA binding"/>
    <property type="evidence" value="ECO:0007669"/>
    <property type="project" value="UniProtKB-KW"/>
</dbReference>
<dbReference type="EMBL" id="LGRX02007812">
    <property type="protein sequence ID" value="KAK3274288.1"/>
    <property type="molecule type" value="Genomic_DNA"/>
</dbReference>
<feature type="region of interest" description="Disordered" evidence="10">
    <location>
        <begin position="1772"/>
        <end position="1821"/>
    </location>
</feature>
<evidence type="ECO:0000313" key="15">
    <source>
        <dbReference type="Proteomes" id="UP001190700"/>
    </source>
</evidence>
<feature type="compositionally biased region" description="Acidic residues" evidence="10">
    <location>
        <begin position="338"/>
        <end position="360"/>
    </location>
</feature>
<comment type="similarity">
    <text evidence="2">Belongs to the SNF2/RAD54 helicase family. SWR1 subfamily.</text>
</comment>
<feature type="compositionally biased region" description="Acidic residues" evidence="10">
    <location>
        <begin position="654"/>
        <end position="683"/>
    </location>
</feature>
<dbReference type="SMART" id="SM00573">
    <property type="entry name" value="HSA"/>
    <property type="match status" value="1"/>
</dbReference>
<feature type="region of interest" description="Disordered" evidence="10">
    <location>
        <begin position="288"/>
        <end position="569"/>
    </location>
</feature>
<dbReference type="InterPro" id="IPR000330">
    <property type="entry name" value="SNF2_N"/>
</dbReference>
<dbReference type="PANTHER" id="PTHR45685">
    <property type="entry name" value="HELICASE SRCAP-RELATED"/>
    <property type="match status" value="1"/>
</dbReference>
<evidence type="ECO:0000256" key="1">
    <source>
        <dbReference type="ARBA" id="ARBA00004123"/>
    </source>
</evidence>
<keyword evidence="3" id="KW-0547">Nucleotide-binding</keyword>
<feature type="compositionally biased region" description="Acidic residues" evidence="10">
    <location>
        <begin position="1995"/>
        <end position="2014"/>
    </location>
</feature>
<dbReference type="Pfam" id="PF00271">
    <property type="entry name" value="Helicase_C"/>
    <property type="match status" value="1"/>
</dbReference>
<feature type="compositionally biased region" description="Pro residues" evidence="10">
    <location>
        <begin position="2662"/>
        <end position="2674"/>
    </location>
</feature>
<feature type="compositionally biased region" description="Acidic residues" evidence="10">
    <location>
        <begin position="954"/>
        <end position="968"/>
    </location>
</feature>
<keyword evidence="9" id="KW-0539">Nucleus</keyword>
<evidence type="ECO:0000256" key="4">
    <source>
        <dbReference type="ARBA" id="ARBA00022801"/>
    </source>
</evidence>
<feature type="region of interest" description="Disordered" evidence="10">
    <location>
        <begin position="1837"/>
        <end position="1893"/>
    </location>
</feature>
<feature type="region of interest" description="Disordered" evidence="10">
    <location>
        <begin position="2827"/>
        <end position="2851"/>
    </location>
</feature>
<comment type="caution">
    <text evidence="14">The sequence shown here is derived from an EMBL/GenBank/DDBJ whole genome shotgun (WGS) entry which is preliminary data.</text>
</comment>
<keyword evidence="4" id="KW-0378">Hydrolase</keyword>
<feature type="compositionally biased region" description="Low complexity" evidence="10">
    <location>
        <begin position="2046"/>
        <end position="2055"/>
    </location>
</feature>
<feature type="compositionally biased region" description="Low complexity" evidence="10">
    <location>
        <begin position="482"/>
        <end position="508"/>
    </location>
</feature>
<feature type="compositionally biased region" description="Basic and acidic residues" evidence="10">
    <location>
        <begin position="389"/>
        <end position="399"/>
    </location>
</feature>
<feature type="compositionally biased region" description="Low complexity" evidence="10">
    <location>
        <begin position="1876"/>
        <end position="1889"/>
    </location>
</feature>
<keyword evidence="5" id="KW-0347">Helicase</keyword>
<feature type="region of interest" description="Disordered" evidence="10">
    <location>
        <begin position="983"/>
        <end position="1011"/>
    </location>
</feature>
<name>A0AAE0GA59_9CHLO</name>
<feature type="compositionally biased region" description="Low complexity" evidence="10">
    <location>
        <begin position="2635"/>
        <end position="2661"/>
    </location>
</feature>
<feature type="region of interest" description="Disordered" evidence="10">
    <location>
        <begin position="2563"/>
        <end position="2593"/>
    </location>
</feature>
<dbReference type="GO" id="GO:0004386">
    <property type="term" value="F:helicase activity"/>
    <property type="evidence" value="ECO:0007669"/>
    <property type="project" value="UniProtKB-KW"/>
</dbReference>
<dbReference type="GO" id="GO:0005524">
    <property type="term" value="F:ATP binding"/>
    <property type="evidence" value="ECO:0007669"/>
    <property type="project" value="UniProtKB-KW"/>
</dbReference>
<dbReference type="PROSITE" id="PS51192">
    <property type="entry name" value="HELICASE_ATP_BIND_1"/>
    <property type="match status" value="1"/>
</dbReference>
<dbReference type="SMART" id="SM00487">
    <property type="entry name" value="DEXDc"/>
    <property type="match status" value="1"/>
</dbReference>
<feature type="region of interest" description="Disordered" evidence="10">
    <location>
        <begin position="2883"/>
        <end position="2905"/>
    </location>
</feature>
<dbReference type="CDD" id="cd18793">
    <property type="entry name" value="SF2_C_SNF"/>
    <property type="match status" value="1"/>
</dbReference>
<dbReference type="GO" id="GO:0016887">
    <property type="term" value="F:ATP hydrolysis activity"/>
    <property type="evidence" value="ECO:0007669"/>
    <property type="project" value="TreeGrafter"/>
</dbReference>
<feature type="compositionally biased region" description="Low complexity" evidence="10">
    <location>
        <begin position="891"/>
        <end position="901"/>
    </location>
</feature>
<dbReference type="InterPro" id="IPR049730">
    <property type="entry name" value="SNF2/RAD54-like_C"/>
</dbReference>
<protein>
    <submittedName>
        <fullName evidence="14">Pharynx and intestine in excess protein 1</fullName>
    </submittedName>
</protein>
<evidence type="ECO:0000256" key="6">
    <source>
        <dbReference type="ARBA" id="ARBA00022840"/>
    </source>
</evidence>
<feature type="compositionally biased region" description="Basic and acidic residues" evidence="10">
    <location>
        <begin position="858"/>
        <end position="874"/>
    </location>
</feature>
<feature type="compositionally biased region" description="Acidic residues" evidence="10">
    <location>
        <begin position="603"/>
        <end position="617"/>
    </location>
</feature>